<dbReference type="AlphaFoldDB" id="A0A6L2N4T5"/>
<dbReference type="PANTHER" id="PTHR37984">
    <property type="entry name" value="PROTEIN CBG26694"/>
    <property type="match status" value="1"/>
</dbReference>
<dbReference type="FunFam" id="3.30.70.270:FF:000020">
    <property type="entry name" value="Transposon Tf2-6 polyprotein-like Protein"/>
    <property type="match status" value="1"/>
</dbReference>
<dbReference type="GO" id="GO:0003676">
    <property type="term" value="F:nucleic acid binding"/>
    <property type="evidence" value="ECO:0007669"/>
    <property type="project" value="InterPro"/>
</dbReference>
<dbReference type="Gene3D" id="3.30.420.10">
    <property type="entry name" value="Ribonuclease H-like superfamily/Ribonuclease H"/>
    <property type="match status" value="3"/>
</dbReference>
<dbReference type="Gene3D" id="3.30.70.270">
    <property type="match status" value="2"/>
</dbReference>
<evidence type="ECO:0000313" key="3">
    <source>
        <dbReference type="EMBL" id="GEU81201.1"/>
    </source>
</evidence>
<dbReference type="SUPFAM" id="SSF56672">
    <property type="entry name" value="DNA/RNA polymerases"/>
    <property type="match status" value="1"/>
</dbReference>
<dbReference type="InterPro" id="IPR043128">
    <property type="entry name" value="Rev_trsase/Diguanyl_cyclase"/>
</dbReference>
<evidence type="ECO:0000256" key="1">
    <source>
        <dbReference type="ARBA" id="ARBA00023268"/>
    </source>
</evidence>
<dbReference type="Pfam" id="PF17919">
    <property type="entry name" value="RT_RNaseH_2"/>
    <property type="match status" value="1"/>
</dbReference>
<keyword evidence="3" id="KW-0548">Nucleotidyltransferase</keyword>
<proteinExistence type="predicted"/>
<keyword evidence="1" id="KW-0511">Multifunctional enzyme</keyword>
<keyword evidence="3" id="KW-0695">RNA-directed DNA polymerase</keyword>
<dbReference type="InterPro" id="IPR043502">
    <property type="entry name" value="DNA/RNA_pol_sf"/>
</dbReference>
<organism evidence="3">
    <name type="scientific">Tanacetum cinerariifolium</name>
    <name type="common">Dalmatian daisy</name>
    <name type="synonym">Chrysanthemum cinerariifolium</name>
    <dbReference type="NCBI Taxonomy" id="118510"/>
    <lineage>
        <taxon>Eukaryota</taxon>
        <taxon>Viridiplantae</taxon>
        <taxon>Streptophyta</taxon>
        <taxon>Embryophyta</taxon>
        <taxon>Tracheophyta</taxon>
        <taxon>Spermatophyta</taxon>
        <taxon>Magnoliopsida</taxon>
        <taxon>eudicotyledons</taxon>
        <taxon>Gunneridae</taxon>
        <taxon>Pentapetalae</taxon>
        <taxon>asterids</taxon>
        <taxon>campanulids</taxon>
        <taxon>Asterales</taxon>
        <taxon>Asteraceae</taxon>
        <taxon>Asteroideae</taxon>
        <taxon>Anthemideae</taxon>
        <taxon>Anthemidinae</taxon>
        <taxon>Tanacetum</taxon>
    </lineage>
</organism>
<dbReference type="PANTHER" id="PTHR37984:SF5">
    <property type="entry name" value="PROTEIN NYNRIN-LIKE"/>
    <property type="match status" value="1"/>
</dbReference>
<dbReference type="InterPro" id="IPR050951">
    <property type="entry name" value="Retrovirus_Pol_polyprotein"/>
</dbReference>
<keyword evidence="3" id="KW-0808">Transferase</keyword>
<dbReference type="SUPFAM" id="SSF53098">
    <property type="entry name" value="Ribonuclease H-like"/>
    <property type="match status" value="2"/>
</dbReference>
<dbReference type="InterPro" id="IPR041577">
    <property type="entry name" value="RT_RNaseH_2"/>
</dbReference>
<dbReference type="GO" id="GO:0003964">
    <property type="term" value="F:RNA-directed DNA polymerase activity"/>
    <property type="evidence" value="ECO:0007669"/>
    <property type="project" value="UniProtKB-KW"/>
</dbReference>
<dbReference type="InterPro" id="IPR036397">
    <property type="entry name" value="RNaseH_sf"/>
</dbReference>
<name>A0A6L2N4T5_TANCI</name>
<dbReference type="EMBL" id="BKCJ010008231">
    <property type="protein sequence ID" value="GEU81201.1"/>
    <property type="molecule type" value="Genomic_DNA"/>
</dbReference>
<feature type="domain" description="Reverse transcriptase/retrotransposon-derived protein RNase H-like" evidence="2">
    <location>
        <begin position="116"/>
        <end position="202"/>
    </location>
</feature>
<sequence>MDDFLVFGDSFSSCLSYLDKMLKRCEDTNLVLNWKKCHFMVKEGIVLSHKISKSRIEVDRAKVDVIAKLPHPTSVKGVRSFLGHAGFYRRFIQDFSKIARPMTHLLEKETPFIFLKECIEAFNTLKKKLTKASILVAPDWDLPFEIMYDASDFAVGAVLEQRKTKHFQPIHYASKTKMDAQAHYTTTEKELLVMVYAFEKFRAKNLATGHLSRLENPHQDDLENKEINDTFPLETLRMISSCSDSSTSWFANIANYHARNFIVKGMSSQQKKKLSVDILMACHNGPTGGHHGANYTAKKVFNSGFYWLTIYRDANDMACSRLYDGTSAFSWRLTTCLNGLKRKRSPLMMHELSCLSMELHTVFLSYHPQTSGKVKLSNRGLKRILERTVCENRALWSTKLDNALWAFRTTFKTPIGCTPYKLIYGKACHLPIELEHKAYWALKRCNFDLKFAGDHLKVLIKELIEPRDQAYENSLTYKEKTKKIHDFKIKNCVFNVGDRVLLFNSRLKIFSGKLKTRGTGPFTVNQVFPYGIIELSQTDGPNFKVNDHRLKHYFGGDIPPMVVLDLQNLPHGPLNSGSSQAHDSVNKNKRFSGGNPDYDCEIRYHPGKASVLADALSRKERNKPLRVRALVMTIGLNLPVQILNAQFEAIKDENFGTEDLCGMIKKLKQHTDGILCLNGRSWIPCRAEIATYVSKCLTCAKVKDECQKPYGLLVQPVIPVWKWENITMDFVTKLPKTSTGQDTILVIVDRLTKSAHFLQMKETDSMEKLTRQYLKEVVLMHGVPRYSIRYEYGLPSDGQSERTIQTLEDMLRDCVMDFEKGWDRHLPLVEFSYNNSYHTSIKAVPFEALYGQKCRSPICCSNVGDTQLTGPEIVHQTTEKIIQIRKRIQASRDRYKSYANRGRKPLEFEVGDKVMLKVLPWKGVIRFGKRGKLKVSRF</sequence>
<accession>A0A6L2N4T5</accession>
<evidence type="ECO:0000259" key="2">
    <source>
        <dbReference type="Pfam" id="PF17919"/>
    </source>
</evidence>
<gene>
    <name evidence="3" type="ORF">Tci_053179</name>
</gene>
<reference evidence="3" key="1">
    <citation type="journal article" date="2019" name="Sci. Rep.">
        <title>Draft genome of Tanacetum cinerariifolium, the natural source of mosquito coil.</title>
        <authorList>
            <person name="Yamashiro T."/>
            <person name="Shiraishi A."/>
            <person name="Satake H."/>
            <person name="Nakayama K."/>
        </authorList>
    </citation>
    <scope>NUCLEOTIDE SEQUENCE</scope>
</reference>
<comment type="caution">
    <text evidence="3">The sequence shown here is derived from an EMBL/GenBank/DDBJ whole genome shotgun (WGS) entry which is preliminary data.</text>
</comment>
<protein>
    <submittedName>
        <fullName evidence="3">Reverse transcriptase domain-containing protein</fullName>
    </submittedName>
</protein>
<dbReference type="InterPro" id="IPR012337">
    <property type="entry name" value="RNaseH-like_sf"/>
</dbReference>